<comment type="similarity">
    <text evidence="10 11">Belongs to the TonB-dependent receptor family.</text>
</comment>
<evidence type="ECO:0000256" key="7">
    <source>
        <dbReference type="ARBA" id="ARBA00023136"/>
    </source>
</evidence>
<evidence type="ECO:0000256" key="11">
    <source>
        <dbReference type="RuleBase" id="RU003357"/>
    </source>
</evidence>
<evidence type="ECO:0000256" key="4">
    <source>
        <dbReference type="ARBA" id="ARBA00022692"/>
    </source>
</evidence>
<sequence length="639" mass="73131">MARSFLLFLLGMLVFGFAAPVTAQTSAEEGAEVVVTATRVETDVRHLPDSVTVISREDIDRREVQGLYQALETYPSISIKHNGWLGQWGYLRLRGGKSQDTAVLFDGVRLYDPSYPANDFGDLWSWFDAENFERIEIVRGPQSALYGSNAMTGAVNLIPRKGGGPFEARFKGGYGRYDTWRGTGHVKGSLGPLGYFVGISGVNTDGLYRDSEFRQSTVDTNLNLTPFANSSNRILKTLKLDYTLRYAYGYLNYGQWDWKSFRAYNDPHAERRQIIFLNHFTVTLKPTKWWNSKLTAGYHFTKRDYLDRDDGVLAYRADGSPVTDSYMDGLYRGKVYPVIFQNDFFYKDWVILSAGIEYYKEKGDFYNASSWGTKEYDDEVSTTSYFANLFLLPMDERLAVNLGARVDDHEEFGTHFTYKVGMAYFLTDTLKIKANLATGFRAPSLFNLYDPRYGNPDLDPEESTGGDIGVEQELFGGKLRWSVTWFNTHYEERISFNYATWHYYNSGGGVATGLETEIESRPYSWLSLGLNYTYTEGQEDDTENLALVPHHQIGARVSFEWQKLRLNLYYKYVGRRPAYDHKHMIADYSRVDLTGSYAVTDYAEVFFRAENLFDVDYEWAAGYRAPGFNLFAGIKLKTF</sequence>
<reference evidence="15 16" key="1">
    <citation type="submission" date="2016-04" db="EMBL/GenBank/DDBJ databases">
        <title>Genome analysis of Thermosulfurimonas dismutans, the first thermophilic sulfur-disproportionating bacterium of the phylum Thermodesulfobacteria.</title>
        <authorList>
            <person name="Mardanov A.V."/>
            <person name="Beletsky A.V."/>
            <person name="Kadnikov V.V."/>
            <person name="Slobodkin A.I."/>
            <person name="Ravin N.V."/>
        </authorList>
    </citation>
    <scope>NUCLEOTIDE SEQUENCE [LARGE SCALE GENOMIC DNA]</scope>
    <source>
        <strain evidence="15 16">S95</strain>
    </source>
</reference>
<dbReference type="PANTHER" id="PTHR30069">
    <property type="entry name" value="TONB-DEPENDENT OUTER MEMBRANE RECEPTOR"/>
    <property type="match status" value="1"/>
</dbReference>
<evidence type="ECO:0000313" key="16">
    <source>
        <dbReference type="Proteomes" id="UP000078390"/>
    </source>
</evidence>
<keyword evidence="6 11" id="KW-0798">TonB box</keyword>
<gene>
    <name evidence="15" type="ORF">TDIS_0421</name>
</gene>
<keyword evidence="7 10" id="KW-0472">Membrane</keyword>
<dbReference type="SUPFAM" id="SSF56935">
    <property type="entry name" value="Porins"/>
    <property type="match status" value="1"/>
</dbReference>
<dbReference type="OrthoDB" id="5389752at2"/>
<keyword evidence="9 10" id="KW-0998">Cell outer membrane</keyword>
<evidence type="ECO:0000256" key="12">
    <source>
        <dbReference type="SAM" id="SignalP"/>
    </source>
</evidence>
<name>A0A179D5Y7_9BACT</name>
<keyword evidence="4 10" id="KW-0812">Transmembrane</keyword>
<dbReference type="RefSeq" id="WP_068668839.1">
    <property type="nucleotide sequence ID" value="NZ_LWLG01000002.1"/>
</dbReference>
<organism evidence="15 16">
    <name type="scientific">Thermosulfurimonas dismutans</name>
    <dbReference type="NCBI Taxonomy" id="999894"/>
    <lineage>
        <taxon>Bacteria</taxon>
        <taxon>Pseudomonadati</taxon>
        <taxon>Thermodesulfobacteriota</taxon>
        <taxon>Thermodesulfobacteria</taxon>
        <taxon>Thermodesulfobacteriales</taxon>
        <taxon>Thermodesulfobacteriaceae</taxon>
        <taxon>Thermosulfurimonas</taxon>
    </lineage>
</organism>
<dbReference type="PANTHER" id="PTHR30069:SF29">
    <property type="entry name" value="HEMOGLOBIN AND HEMOGLOBIN-HAPTOGLOBIN-BINDING PROTEIN 1-RELATED"/>
    <property type="match status" value="1"/>
</dbReference>
<evidence type="ECO:0000259" key="14">
    <source>
        <dbReference type="Pfam" id="PF07715"/>
    </source>
</evidence>
<dbReference type="EMBL" id="LWLG01000002">
    <property type="protein sequence ID" value="OAQ21201.1"/>
    <property type="molecule type" value="Genomic_DNA"/>
</dbReference>
<dbReference type="Pfam" id="PF00593">
    <property type="entry name" value="TonB_dep_Rec_b-barrel"/>
    <property type="match status" value="1"/>
</dbReference>
<dbReference type="AlphaFoldDB" id="A0A179D5Y7"/>
<feature type="domain" description="TonB-dependent receptor-like beta-barrel" evidence="13">
    <location>
        <begin position="237"/>
        <end position="612"/>
    </location>
</feature>
<proteinExistence type="inferred from homology"/>
<evidence type="ECO:0000256" key="6">
    <source>
        <dbReference type="ARBA" id="ARBA00023077"/>
    </source>
</evidence>
<dbReference type="CDD" id="cd01347">
    <property type="entry name" value="ligand_gated_channel"/>
    <property type="match status" value="1"/>
</dbReference>
<evidence type="ECO:0000256" key="10">
    <source>
        <dbReference type="PROSITE-ProRule" id="PRU01360"/>
    </source>
</evidence>
<evidence type="ECO:0000313" key="15">
    <source>
        <dbReference type="EMBL" id="OAQ21201.1"/>
    </source>
</evidence>
<protein>
    <submittedName>
        <fullName evidence="15">TonB-dependent receptor</fullName>
    </submittedName>
</protein>
<evidence type="ECO:0000256" key="3">
    <source>
        <dbReference type="ARBA" id="ARBA00022452"/>
    </source>
</evidence>
<dbReference type="GO" id="GO:0044718">
    <property type="term" value="P:siderophore transmembrane transport"/>
    <property type="evidence" value="ECO:0007669"/>
    <property type="project" value="TreeGrafter"/>
</dbReference>
<dbReference type="InterPro" id="IPR037066">
    <property type="entry name" value="Plug_dom_sf"/>
</dbReference>
<comment type="subcellular location">
    <subcellularLocation>
        <location evidence="1 10">Cell outer membrane</location>
        <topology evidence="1 10">Multi-pass membrane protein</topology>
    </subcellularLocation>
</comment>
<dbReference type="InterPro" id="IPR012910">
    <property type="entry name" value="Plug_dom"/>
</dbReference>
<evidence type="ECO:0000256" key="8">
    <source>
        <dbReference type="ARBA" id="ARBA00023170"/>
    </source>
</evidence>
<dbReference type="InterPro" id="IPR039426">
    <property type="entry name" value="TonB-dep_rcpt-like"/>
</dbReference>
<dbReference type="Pfam" id="PF07715">
    <property type="entry name" value="Plug"/>
    <property type="match status" value="1"/>
</dbReference>
<dbReference type="GO" id="GO:0015344">
    <property type="term" value="F:siderophore uptake transmembrane transporter activity"/>
    <property type="evidence" value="ECO:0007669"/>
    <property type="project" value="TreeGrafter"/>
</dbReference>
<feature type="signal peptide" evidence="12">
    <location>
        <begin position="1"/>
        <end position="23"/>
    </location>
</feature>
<comment type="caution">
    <text evidence="15">The sequence shown here is derived from an EMBL/GenBank/DDBJ whole genome shotgun (WGS) entry which is preliminary data.</text>
</comment>
<dbReference type="Proteomes" id="UP000078390">
    <property type="component" value="Unassembled WGS sequence"/>
</dbReference>
<keyword evidence="16" id="KW-1185">Reference proteome</keyword>
<keyword evidence="2 10" id="KW-0813">Transport</keyword>
<feature type="chain" id="PRO_5008100239" evidence="12">
    <location>
        <begin position="24"/>
        <end position="639"/>
    </location>
</feature>
<feature type="domain" description="TonB-dependent receptor plug" evidence="14">
    <location>
        <begin position="44"/>
        <end position="154"/>
    </location>
</feature>
<keyword evidence="5 12" id="KW-0732">Signal</keyword>
<dbReference type="InterPro" id="IPR000531">
    <property type="entry name" value="Beta-barrel_TonB"/>
</dbReference>
<dbReference type="Gene3D" id="2.40.170.20">
    <property type="entry name" value="TonB-dependent receptor, beta-barrel domain"/>
    <property type="match status" value="1"/>
</dbReference>
<keyword evidence="8 15" id="KW-0675">Receptor</keyword>
<dbReference type="STRING" id="999894.TDIS_0421"/>
<dbReference type="PROSITE" id="PS52016">
    <property type="entry name" value="TONB_DEPENDENT_REC_3"/>
    <property type="match status" value="1"/>
</dbReference>
<evidence type="ECO:0000256" key="1">
    <source>
        <dbReference type="ARBA" id="ARBA00004571"/>
    </source>
</evidence>
<evidence type="ECO:0000256" key="5">
    <source>
        <dbReference type="ARBA" id="ARBA00022729"/>
    </source>
</evidence>
<evidence type="ECO:0000259" key="13">
    <source>
        <dbReference type="Pfam" id="PF00593"/>
    </source>
</evidence>
<dbReference type="GO" id="GO:0009279">
    <property type="term" value="C:cell outer membrane"/>
    <property type="evidence" value="ECO:0007669"/>
    <property type="project" value="UniProtKB-SubCell"/>
</dbReference>
<evidence type="ECO:0000256" key="2">
    <source>
        <dbReference type="ARBA" id="ARBA00022448"/>
    </source>
</evidence>
<dbReference type="Gene3D" id="2.170.130.10">
    <property type="entry name" value="TonB-dependent receptor, plug domain"/>
    <property type="match status" value="1"/>
</dbReference>
<accession>A0A179D5Y7</accession>
<evidence type="ECO:0000256" key="9">
    <source>
        <dbReference type="ARBA" id="ARBA00023237"/>
    </source>
</evidence>
<keyword evidence="3 10" id="KW-1134">Transmembrane beta strand</keyword>
<dbReference type="InterPro" id="IPR036942">
    <property type="entry name" value="Beta-barrel_TonB_sf"/>
</dbReference>